<dbReference type="Gene3D" id="3.90.320.10">
    <property type="match status" value="1"/>
</dbReference>
<feature type="domain" description="YqaJ viral recombinase" evidence="1">
    <location>
        <begin position="12"/>
        <end position="197"/>
    </location>
</feature>
<sequence>MKFLECIQGSEEWLQARSGLITASLFSEICIEVGGLDEKQKVYVDALLSGVGQKEAMIKAGYAAPPKSKTVARALEGEITTDYSDGAKRYASDLAIERISGHMYGIPPKAWVLNRGHEMEVHARRLYEGRTGAFVTEAGICVDENRFGYSTDGLVDNDGLIEIKSPIDSIKIEQMLITGDVSEYIHQMQGGMWLTNRKWCDFIMYVPDLESVEIELYVKRILRDDAFIDEMVVKLGRFSNLVAQKEAFFRSVKNTEAFNYLKEAA</sequence>
<evidence type="ECO:0000313" key="3">
    <source>
        <dbReference type="Proteomes" id="UP000237839"/>
    </source>
</evidence>
<gene>
    <name evidence="2" type="ORF">S2091_2686</name>
</gene>
<name>A0A2S9GY42_9BURK</name>
<dbReference type="Pfam" id="PF09588">
    <property type="entry name" value="YqaJ"/>
    <property type="match status" value="1"/>
</dbReference>
<dbReference type="PANTHER" id="PTHR46609">
    <property type="entry name" value="EXONUCLEASE, PHAGE-TYPE/RECB, C-TERMINAL DOMAIN-CONTAINING PROTEIN"/>
    <property type="match status" value="1"/>
</dbReference>
<dbReference type="CDD" id="cd22343">
    <property type="entry name" value="PDDEXK_lambda_exonuclease-like"/>
    <property type="match status" value="1"/>
</dbReference>
<dbReference type="RefSeq" id="WP_105532446.1">
    <property type="nucleotide sequence ID" value="NZ_PUGF01000012.1"/>
</dbReference>
<reference evidence="2 3" key="1">
    <citation type="submission" date="2018-02" db="EMBL/GenBank/DDBJ databases">
        <title>Solimicrobium silvestre gen. nov., sp. nov., isolated from alpine forest soil.</title>
        <authorList>
            <person name="Margesin R."/>
            <person name="Albuquerque L."/>
            <person name="Zhang D.-C."/>
            <person name="Froufe H.J.C."/>
            <person name="Severino R."/>
            <person name="Roxo I."/>
            <person name="Egas C."/>
            <person name="Da Costa M.S."/>
        </authorList>
    </citation>
    <scope>NUCLEOTIDE SEQUENCE [LARGE SCALE GENOMIC DNA]</scope>
    <source>
        <strain evidence="2 3">S20-91</strain>
    </source>
</reference>
<dbReference type="AlphaFoldDB" id="A0A2S9GY42"/>
<dbReference type="Proteomes" id="UP000237839">
    <property type="component" value="Unassembled WGS sequence"/>
</dbReference>
<evidence type="ECO:0000259" key="1">
    <source>
        <dbReference type="Pfam" id="PF09588"/>
    </source>
</evidence>
<dbReference type="InterPro" id="IPR011335">
    <property type="entry name" value="Restrct_endonuc-II-like"/>
</dbReference>
<organism evidence="2 3">
    <name type="scientific">Solimicrobium silvestre</name>
    <dbReference type="NCBI Taxonomy" id="2099400"/>
    <lineage>
        <taxon>Bacteria</taxon>
        <taxon>Pseudomonadati</taxon>
        <taxon>Pseudomonadota</taxon>
        <taxon>Betaproteobacteria</taxon>
        <taxon>Burkholderiales</taxon>
        <taxon>Oxalobacteraceae</taxon>
        <taxon>Solimicrobium</taxon>
    </lineage>
</organism>
<dbReference type="InterPro" id="IPR019080">
    <property type="entry name" value="YqaJ_viral_recombinase"/>
</dbReference>
<dbReference type="SUPFAM" id="SSF52980">
    <property type="entry name" value="Restriction endonuclease-like"/>
    <property type="match status" value="1"/>
</dbReference>
<evidence type="ECO:0000313" key="2">
    <source>
        <dbReference type="EMBL" id="PRC92631.1"/>
    </source>
</evidence>
<keyword evidence="3" id="KW-1185">Reference proteome</keyword>
<dbReference type="InterPro" id="IPR051703">
    <property type="entry name" value="NF-kappa-B_Signaling_Reg"/>
</dbReference>
<proteinExistence type="predicted"/>
<dbReference type="InterPro" id="IPR011604">
    <property type="entry name" value="PDDEXK-like_dom_sf"/>
</dbReference>
<dbReference type="EMBL" id="PUGF01000012">
    <property type="protein sequence ID" value="PRC92631.1"/>
    <property type="molecule type" value="Genomic_DNA"/>
</dbReference>
<accession>A0A2S9GY42</accession>
<dbReference type="PANTHER" id="PTHR46609:SF8">
    <property type="entry name" value="YQAJ VIRAL RECOMBINASE DOMAIN-CONTAINING PROTEIN"/>
    <property type="match status" value="1"/>
</dbReference>
<protein>
    <submittedName>
        <fullName evidence="2">YqaJ-like viral recombinase domain</fullName>
    </submittedName>
</protein>
<dbReference type="OrthoDB" id="1245848at2"/>
<comment type="caution">
    <text evidence="2">The sequence shown here is derived from an EMBL/GenBank/DDBJ whole genome shotgun (WGS) entry which is preliminary data.</text>
</comment>